<dbReference type="InterPro" id="IPR006528">
    <property type="entry name" value="Phage_head_morphogenesis_dom"/>
</dbReference>
<organism evidence="2 3">
    <name type="scientific">Vibrio phage Seahorse</name>
    <dbReference type="NCBI Taxonomy" id="2662136"/>
    <lineage>
        <taxon>Viruses</taxon>
        <taxon>Duplodnaviria</taxon>
        <taxon>Heunggongvirae</taxon>
        <taxon>Uroviricota</taxon>
        <taxon>Caudoviricetes</taxon>
        <taxon>Seahorsevirus</taxon>
        <taxon>Seahorsevirus seahorse</taxon>
    </lineage>
</organism>
<feature type="domain" description="Phage head morphogenesis" evidence="1">
    <location>
        <begin position="163"/>
        <end position="272"/>
    </location>
</feature>
<keyword evidence="3" id="KW-1185">Reference proteome</keyword>
<name>A0A6B7SED0_9CAUD</name>
<evidence type="ECO:0000313" key="2">
    <source>
        <dbReference type="EMBL" id="QGF21009.1"/>
    </source>
</evidence>
<dbReference type="Pfam" id="PF04233">
    <property type="entry name" value="Phage_Mu_F"/>
    <property type="match status" value="1"/>
</dbReference>
<dbReference type="GeneID" id="77925257"/>
<proteinExistence type="predicted"/>
<accession>A0A6B7SED0</accession>
<dbReference type="Proteomes" id="UP000500903">
    <property type="component" value="Segment"/>
</dbReference>
<evidence type="ECO:0000313" key="3">
    <source>
        <dbReference type="Proteomes" id="UP000500903"/>
    </source>
</evidence>
<protein>
    <submittedName>
        <fullName evidence="2">Head morphogenesis protein</fullName>
    </submittedName>
</protein>
<dbReference type="RefSeq" id="YP_010649697.1">
    <property type="nucleotide sequence ID" value="NC_070772.1"/>
</dbReference>
<reference evidence="2 3" key="1">
    <citation type="journal article" date="2020" name="Sci. Rep.">
        <title>A novel vibriophage exhibits inhibitory activity against host protein synthesis machinery.</title>
        <authorList>
            <person name="Thammatinna K."/>
            <person name="Egan M.E."/>
            <person name="Htoo H.H."/>
            <person name="Khanna K."/>
            <person name="Sugie J."/>
            <person name="Nideffer J.F."/>
            <person name="Villa E."/>
            <person name="Tassanakajon A."/>
            <person name="Pogliano J."/>
            <person name="Nonejuie P."/>
            <person name="Chaikeeratisak V."/>
        </authorList>
    </citation>
    <scope>NUCLEOTIDE SEQUENCE [LARGE SCALE GENOMIC DNA]</scope>
</reference>
<evidence type="ECO:0000259" key="1">
    <source>
        <dbReference type="Pfam" id="PF04233"/>
    </source>
</evidence>
<dbReference type="KEGG" id="vg:77925257"/>
<dbReference type="EMBL" id="MN512538">
    <property type="protein sequence ID" value="QGF21009.1"/>
    <property type="molecule type" value="Genomic_DNA"/>
</dbReference>
<sequence length="309" mass="35266">MAKRNGSPILPRDIRDPTGVDRLERGAINKYEAKLRKIGRECPKLIQSLNPQLAVNQRYTYELDEFTLNYILEQGNLLIDEILIEGGQQDPWLFSQYVSVAYQRGTSQEFQNLTAQSPAYSAEVENLRELINSQPYRDRIALVKARVFEEMKKLSATVKADMSRVLTDGMARGLNPLDIARALKTQTGLEEYRARRIARTEITTALRRARWDESESAQERFGLKTMQLHLSALSPTTRVTHAKRHAHLYSVEEVREWYSITPNGINCKCATIGILVDDDGNPINDTIIERAQKMFDKSKFATNHKCSCC</sequence>